<sequence>MSYYILPKKNNNIDLHPIQSLDQDHSSMMLSHSLNYYLSKQIELSPYNEEVYKIINPYEFIFTKVPTYKFSVSKLKPPNNYFYILMEISYIFNLFDSFSKKDIITTMHFSSCPESTFECLDMLREDKQDVHIQGDLLNCLFNNEINNIDFLYFELEDNDYTNLESYFKGVVLILLNILTYQNKYGISIIKIDSSFHKPILDFIYILNGLFDKVYIVKPNCSNIFKNERFLVCKFFEKNIETQVYNELKLFIINYKKTNGIIISLLNNILPSYFLTKIEESNVIIGQQQLESYDTVINILKNKNKDDKIENIKKNNIQKCIQLCEKFKIPYNKFVDKVNIFLQGHVSEEMAQNVFLMPGVKEDNEESYEFECDNETVFENENENKNKKLDL</sequence>
<dbReference type="Gene3D" id="3.40.50.12760">
    <property type="match status" value="1"/>
</dbReference>
<name>A0A6C0KUX6_9ZZZZ</name>
<dbReference type="EMBL" id="MN740989">
    <property type="protein sequence ID" value="QHU21389.1"/>
    <property type="molecule type" value="Genomic_DNA"/>
</dbReference>
<dbReference type="AlphaFoldDB" id="A0A6C0KUX6"/>
<proteinExistence type="predicted"/>
<reference evidence="1" key="1">
    <citation type="journal article" date="2020" name="Nature">
        <title>Giant virus diversity and host interactions through global metagenomics.</title>
        <authorList>
            <person name="Schulz F."/>
            <person name="Roux S."/>
            <person name="Paez-Espino D."/>
            <person name="Jungbluth S."/>
            <person name="Walsh D.A."/>
            <person name="Denef V.J."/>
            <person name="McMahon K.D."/>
            <person name="Konstantinidis K.T."/>
            <person name="Eloe-Fadrosh E.A."/>
            <person name="Kyrpides N.C."/>
            <person name="Woyke T."/>
        </authorList>
    </citation>
    <scope>NUCLEOTIDE SEQUENCE</scope>
    <source>
        <strain evidence="1">GVMAG-S-3300013094-109</strain>
    </source>
</reference>
<evidence type="ECO:0008006" key="2">
    <source>
        <dbReference type="Google" id="ProtNLM"/>
    </source>
</evidence>
<organism evidence="1">
    <name type="scientific">viral metagenome</name>
    <dbReference type="NCBI Taxonomy" id="1070528"/>
    <lineage>
        <taxon>unclassified sequences</taxon>
        <taxon>metagenomes</taxon>
        <taxon>organismal metagenomes</taxon>
    </lineage>
</organism>
<protein>
    <recommendedName>
        <fullName evidence="2">Ribosomal RNA methyltransferase FtsJ domain-containing protein</fullName>
    </recommendedName>
</protein>
<evidence type="ECO:0000313" key="1">
    <source>
        <dbReference type="EMBL" id="QHU21389.1"/>
    </source>
</evidence>
<accession>A0A6C0KUX6</accession>